<name>A0ABV6M6E3_9ACTN</name>
<sequence length="150" mass="16194">MVDRVRVVAQAILDRLGHDGPAWRIHGIEPQGAARIAPEDGLTLTFESIYPPGAPVPPQYPEPSNLSVVLDIDGESETETVTVYYSLDVPEAEAIAAMASQIQDHAVEAAWGQPLPRCPGHAHMLTATVVDDIAVWQCPITPGHHREPIV</sequence>
<dbReference type="Proteomes" id="UP001589867">
    <property type="component" value="Unassembled WGS sequence"/>
</dbReference>
<dbReference type="RefSeq" id="WP_377253421.1">
    <property type="nucleotide sequence ID" value="NZ_JBHLUH010000042.1"/>
</dbReference>
<keyword evidence="2" id="KW-1185">Reference proteome</keyword>
<proteinExistence type="predicted"/>
<comment type="caution">
    <text evidence="1">The sequence shown here is derived from an EMBL/GenBank/DDBJ whole genome shotgun (WGS) entry which is preliminary data.</text>
</comment>
<evidence type="ECO:0000313" key="1">
    <source>
        <dbReference type="EMBL" id="MFC0530260.1"/>
    </source>
</evidence>
<reference evidence="1 2" key="1">
    <citation type="submission" date="2024-09" db="EMBL/GenBank/DDBJ databases">
        <authorList>
            <person name="Sun Q."/>
            <person name="Mori K."/>
        </authorList>
    </citation>
    <scope>NUCLEOTIDE SEQUENCE [LARGE SCALE GENOMIC DNA]</scope>
    <source>
        <strain evidence="1 2">TBRC 3947</strain>
    </source>
</reference>
<protein>
    <submittedName>
        <fullName evidence="1">Uncharacterized protein</fullName>
    </submittedName>
</protein>
<dbReference type="EMBL" id="JBHLUH010000042">
    <property type="protein sequence ID" value="MFC0530260.1"/>
    <property type="molecule type" value="Genomic_DNA"/>
</dbReference>
<organism evidence="1 2">
    <name type="scientific">Phytohabitans kaempferiae</name>
    <dbReference type="NCBI Taxonomy" id="1620943"/>
    <lineage>
        <taxon>Bacteria</taxon>
        <taxon>Bacillati</taxon>
        <taxon>Actinomycetota</taxon>
        <taxon>Actinomycetes</taxon>
        <taxon>Micromonosporales</taxon>
        <taxon>Micromonosporaceae</taxon>
    </lineage>
</organism>
<gene>
    <name evidence="1" type="ORF">ACFFIA_21585</name>
</gene>
<accession>A0ABV6M6E3</accession>
<evidence type="ECO:0000313" key="2">
    <source>
        <dbReference type="Proteomes" id="UP001589867"/>
    </source>
</evidence>